<dbReference type="OrthoDB" id="25002at2759"/>
<dbReference type="InterPro" id="IPR001763">
    <property type="entry name" value="Rhodanese-like_dom"/>
</dbReference>
<dbReference type="KEGG" id="mng:MNEG_7068"/>
<proteinExistence type="predicted"/>
<organism evidence="2 3">
    <name type="scientific">Monoraphidium neglectum</name>
    <dbReference type="NCBI Taxonomy" id="145388"/>
    <lineage>
        <taxon>Eukaryota</taxon>
        <taxon>Viridiplantae</taxon>
        <taxon>Chlorophyta</taxon>
        <taxon>core chlorophytes</taxon>
        <taxon>Chlorophyceae</taxon>
        <taxon>CS clade</taxon>
        <taxon>Sphaeropleales</taxon>
        <taxon>Selenastraceae</taxon>
        <taxon>Monoraphidium</taxon>
    </lineage>
</organism>
<dbReference type="RefSeq" id="XP_013899913.1">
    <property type="nucleotide sequence ID" value="XM_014044459.1"/>
</dbReference>
<dbReference type="PROSITE" id="PS50206">
    <property type="entry name" value="RHODANESE_3"/>
    <property type="match status" value="1"/>
</dbReference>
<dbReference type="PANTHER" id="PTHR43268">
    <property type="entry name" value="THIOSULFATE SULFURTRANSFERASE/RHODANESE-LIKE DOMAIN-CONTAINING PROTEIN 2"/>
    <property type="match status" value="1"/>
</dbReference>
<sequence length="258" mass="27219">MDGSKQQPEASALPASAVRAAGSASDQGGHGILLYYKYVILAGREAELAAWYEAQCSGLGQKGRIRVAADGVNVTVRRTVGGAMAGLGAHMEAVRGHPIIQGADIDFKELVSLGAGARSAADPFSNGGRHLPPRAFHDMLERAAAEGAGGGGCQTVLIDARNAYETQIGRFDVSGVELMDPRTRAFSELPAWMDAHESALAGKRVLMYCTGGVRCERASAYLREKGPAFAEVYQLSGGVQRYLEEFPDGGLFAGKLFV</sequence>
<gene>
    <name evidence="2" type="ORF">MNEG_7068</name>
</gene>
<name>A0A0D2L0D5_9CHLO</name>
<dbReference type="InterPro" id="IPR036873">
    <property type="entry name" value="Rhodanese-like_dom_sf"/>
</dbReference>
<protein>
    <recommendedName>
        <fullName evidence="1">Rhodanese domain-containing protein</fullName>
    </recommendedName>
</protein>
<dbReference type="Pfam" id="PF17773">
    <property type="entry name" value="UPF0176_N"/>
    <property type="match status" value="1"/>
</dbReference>
<accession>A0A0D2L0D5</accession>
<keyword evidence="3" id="KW-1185">Reference proteome</keyword>
<dbReference type="Gene3D" id="3.40.250.10">
    <property type="entry name" value="Rhodanese-like domain"/>
    <property type="match status" value="1"/>
</dbReference>
<dbReference type="PANTHER" id="PTHR43268:SF6">
    <property type="entry name" value="THIOSULFATE SULFURTRANSFERASE_RHODANESE-LIKE DOMAIN-CONTAINING PROTEIN 2"/>
    <property type="match status" value="1"/>
</dbReference>
<feature type="domain" description="Rhodanese" evidence="1">
    <location>
        <begin position="151"/>
        <end position="251"/>
    </location>
</feature>
<dbReference type="GeneID" id="25739944"/>
<dbReference type="InterPro" id="IPR040503">
    <property type="entry name" value="TRHO_N"/>
</dbReference>
<evidence type="ECO:0000313" key="3">
    <source>
        <dbReference type="Proteomes" id="UP000054498"/>
    </source>
</evidence>
<dbReference type="Proteomes" id="UP000054498">
    <property type="component" value="Unassembled WGS sequence"/>
</dbReference>
<reference evidence="2 3" key="1">
    <citation type="journal article" date="2013" name="BMC Genomics">
        <title>Reconstruction of the lipid metabolism for the microalga Monoraphidium neglectum from its genome sequence reveals characteristics suitable for biofuel production.</title>
        <authorList>
            <person name="Bogen C."/>
            <person name="Al-Dilaimi A."/>
            <person name="Albersmeier A."/>
            <person name="Wichmann J."/>
            <person name="Grundmann M."/>
            <person name="Rupp O."/>
            <person name="Lauersen K.J."/>
            <person name="Blifernez-Klassen O."/>
            <person name="Kalinowski J."/>
            <person name="Goesmann A."/>
            <person name="Mussgnug J.H."/>
            <person name="Kruse O."/>
        </authorList>
    </citation>
    <scope>NUCLEOTIDE SEQUENCE [LARGE SCALE GENOMIC DNA]</scope>
    <source>
        <strain evidence="2 3">SAG 48.87</strain>
    </source>
</reference>
<dbReference type="Pfam" id="PF00581">
    <property type="entry name" value="Rhodanese"/>
    <property type="match status" value="1"/>
</dbReference>
<evidence type="ECO:0000313" key="2">
    <source>
        <dbReference type="EMBL" id="KIZ00894.1"/>
    </source>
</evidence>
<dbReference type="SUPFAM" id="SSF52821">
    <property type="entry name" value="Rhodanese/Cell cycle control phosphatase"/>
    <property type="match status" value="1"/>
</dbReference>
<dbReference type="EMBL" id="KK101436">
    <property type="protein sequence ID" value="KIZ00894.1"/>
    <property type="molecule type" value="Genomic_DNA"/>
</dbReference>
<dbReference type="SMART" id="SM00450">
    <property type="entry name" value="RHOD"/>
    <property type="match status" value="1"/>
</dbReference>
<dbReference type="AlphaFoldDB" id="A0A0D2L0D5"/>
<dbReference type="InterPro" id="IPR020936">
    <property type="entry name" value="TrhO"/>
</dbReference>
<evidence type="ECO:0000259" key="1">
    <source>
        <dbReference type="PROSITE" id="PS50206"/>
    </source>
</evidence>